<reference evidence="3" key="1">
    <citation type="journal article" date="2014" name="BMC Genomics">
        <title>Characterizing the developmental transcriptome of the oriental fruit fly, Bactrocera dorsalis (Diptera: Tephritidae) through comparative genomic analysis with Drosophila melanogaster utilizing modENCODE datasets.</title>
        <authorList>
            <person name="Geib S.M."/>
            <person name="Calla B."/>
            <person name="Hall B."/>
            <person name="Hou S."/>
            <person name="Manoukis N.C."/>
        </authorList>
    </citation>
    <scope>NUCLEOTIDE SEQUENCE</scope>
    <source>
        <strain evidence="3">Punador</strain>
    </source>
</reference>
<protein>
    <submittedName>
        <fullName evidence="3">Uncharacterized protein</fullName>
    </submittedName>
</protein>
<feature type="compositionally biased region" description="Polar residues" evidence="1">
    <location>
        <begin position="109"/>
        <end position="123"/>
    </location>
</feature>
<dbReference type="AlphaFoldDB" id="A0A034V8Y2"/>
<feature type="compositionally biased region" description="Basic residues" evidence="1">
    <location>
        <begin position="90"/>
        <end position="108"/>
    </location>
</feature>
<feature type="region of interest" description="Disordered" evidence="1">
    <location>
        <begin position="80"/>
        <end position="123"/>
    </location>
</feature>
<keyword evidence="2" id="KW-0472">Membrane</keyword>
<feature type="transmembrane region" description="Helical" evidence="2">
    <location>
        <begin position="12"/>
        <end position="39"/>
    </location>
</feature>
<evidence type="ECO:0000256" key="1">
    <source>
        <dbReference type="SAM" id="MobiDB-lite"/>
    </source>
</evidence>
<evidence type="ECO:0000313" key="3">
    <source>
        <dbReference type="EMBL" id="JAC38185.1"/>
    </source>
</evidence>
<name>A0A034V8Y2_BACDO</name>
<feature type="transmembrane region" description="Helical" evidence="2">
    <location>
        <begin position="51"/>
        <end position="71"/>
    </location>
</feature>
<sequence length="162" mass="18410">MPQTLIIYLLPRLLYAYCFLRLFSAVYATSLCCFLLYTFTAAANKYQLHTILWSTDYIATFHVALAVVVAVGSHENNIKAHGIPSSASKTQHKRQKPKRMRVIQKRTKQPTANVTESSGVASGSQRVFVRSHTNTDTRTRTQSARSLIMSFRCYFCVFYKSV</sequence>
<accession>A0A034V8Y2</accession>
<organism evidence="3">
    <name type="scientific">Bactrocera dorsalis</name>
    <name type="common">Oriental fruit fly</name>
    <name type="synonym">Dacus dorsalis</name>
    <dbReference type="NCBI Taxonomy" id="27457"/>
    <lineage>
        <taxon>Eukaryota</taxon>
        <taxon>Metazoa</taxon>
        <taxon>Ecdysozoa</taxon>
        <taxon>Arthropoda</taxon>
        <taxon>Hexapoda</taxon>
        <taxon>Insecta</taxon>
        <taxon>Pterygota</taxon>
        <taxon>Neoptera</taxon>
        <taxon>Endopterygota</taxon>
        <taxon>Diptera</taxon>
        <taxon>Brachycera</taxon>
        <taxon>Muscomorpha</taxon>
        <taxon>Tephritoidea</taxon>
        <taxon>Tephritidae</taxon>
        <taxon>Bactrocera</taxon>
        <taxon>Bactrocera</taxon>
    </lineage>
</organism>
<keyword evidence="2" id="KW-1133">Transmembrane helix</keyword>
<proteinExistence type="predicted"/>
<keyword evidence="2" id="KW-0812">Transmembrane</keyword>
<evidence type="ECO:0000256" key="2">
    <source>
        <dbReference type="SAM" id="Phobius"/>
    </source>
</evidence>
<dbReference type="EMBL" id="GAKP01020767">
    <property type="protein sequence ID" value="JAC38185.1"/>
    <property type="molecule type" value="Transcribed_RNA"/>
</dbReference>